<proteinExistence type="predicted"/>
<dbReference type="Pfam" id="PF00561">
    <property type="entry name" value="Abhydrolase_1"/>
    <property type="match status" value="1"/>
</dbReference>
<evidence type="ECO:0000313" key="2">
    <source>
        <dbReference type="EMBL" id="KAL1635932.1"/>
    </source>
</evidence>
<gene>
    <name evidence="2" type="ORF">SLS58_010037</name>
</gene>
<comment type="caution">
    <text evidence="2">The sequence shown here is derived from an EMBL/GenBank/DDBJ whole genome shotgun (WGS) entry which is preliminary data.</text>
</comment>
<dbReference type="InterPro" id="IPR000073">
    <property type="entry name" value="AB_hydrolase_1"/>
</dbReference>
<dbReference type="Gene3D" id="3.40.50.1820">
    <property type="entry name" value="alpha/beta hydrolase"/>
    <property type="match status" value="1"/>
</dbReference>
<evidence type="ECO:0000259" key="1">
    <source>
        <dbReference type="Pfam" id="PF00561"/>
    </source>
</evidence>
<accession>A0ABR3T998</accession>
<keyword evidence="3" id="KW-1185">Reference proteome</keyword>
<reference evidence="2 3" key="1">
    <citation type="journal article" date="2023" name="Plant Dis.">
        <title>First Report of Diplodia intermedia Causing Canker and Dieback Diseases on Apple Trees in Canada.</title>
        <authorList>
            <person name="Ellouze W."/>
            <person name="Ilyukhin E."/>
            <person name="Sulman M."/>
            <person name="Ali S."/>
        </authorList>
    </citation>
    <scope>NUCLEOTIDE SEQUENCE [LARGE SCALE GENOMIC DNA]</scope>
    <source>
        <strain evidence="2 3">M45-28</strain>
    </source>
</reference>
<name>A0ABR3T998_9PEZI</name>
<dbReference type="EMBL" id="JAKEKT020000108">
    <property type="protein sequence ID" value="KAL1635932.1"/>
    <property type="molecule type" value="Genomic_DNA"/>
</dbReference>
<organism evidence="2 3">
    <name type="scientific">Diplodia intermedia</name>
    <dbReference type="NCBI Taxonomy" id="856260"/>
    <lineage>
        <taxon>Eukaryota</taxon>
        <taxon>Fungi</taxon>
        <taxon>Dikarya</taxon>
        <taxon>Ascomycota</taxon>
        <taxon>Pezizomycotina</taxon>
        <taxon>Dothideomycetes</taxon>
        <taxon>Dothideomycetes incertae sedis</taxon>
        <taxon>Botryosphaeriales</taxon>
        <taxon>Botryosphaeriaceae</taxon>
        <taxon>Diplodia</taxon>
    </lineage>
</organism>
<dbReference type="SUPFAM" id="SSF53474">
    <property type="entry name" value="alpha/beta-Hydrolases"/>
    <property type="match status" value="1"/>
</dbReference>
<dbReference type="Proteomes" id="UP001521184">
    <property type="component" value="Unassembled WGS sequence"/>
</dbReference>
<feature type="domain" description="AB hydrolase-1" evidence="1">
    <location>
        <begin position="21"/>
        <end position="171"/>
    </location>
</feature>
<sequence>MPTLSLPGATLDYTTTNTTGPPIILVPGAPGSSTVFRHLVPPLSLTHTVTTYSRRGLSRSTLHGPQDYAQRLSTDADDLAALITAVASSPTPATVFGTSSGALVALRFLTRHPTHPGVSAVVAHEPPAVAVLPDAVRDERGAQHRALYELYRAAGAPHAVETFAAVFSADVGGGALAGEREKAGIMELLDQGRM</sequence>
<protein>
    <recommendedName>
        <fullName evidence="1">AB hydrolase-1 domain-containing protein</fullName>
    </recommendedName>
</protein>
<dbReference type="InterPro" id="IPR029058">
    <property type="entry name" value="AB_hydrolase_fold"/>
</dbReference>
<evidence type="ECO:0000313" key="3">
    <source>
        <dbReference type="Proteomes" id="UP001521184"/>
    </source>
</evidence>